<accession>A0A9D1L8T6</accession>
<proteinExistence type="predicted"/>
<name>A0A9D1L8T6_9FIRM</name>
<protein>
    <submittedName>
        <fullName evidence="1">DUF3793 family protein</fullName>
    </submittedName>
</protein>
<reference evidence="1" key="1">
    <citation type="submission" date="2020-10" db="EMBL/GenBank/DDBJ databases">
        <authorList>
            <person name="Gilroy R."/>
        </authorList>
    </citation>
    <scope>NUCLEOTIDE SEQUENCE</scope>
    <source>
        <strain evidence="1">11300</strain>
    </source>
</reference>
<dbReference type="EMBL" id="DVMO01000131">
    <property type="protein sequence ID" value="HIU28400.1"/>
    <property type="molecule type" value="Genomic_DNA"/>
</dbReference>
<dbReference type="Proteomes" id="UP000824091">
    <property type="component" value="Unassembled WGS sequence"/>
</dbReference>
<evidence type="ECO:0000313" key="2">
    <source>
        <dbReference type="Proteomes" id="UP000824091"/>
    </source>
</evidence>
<gene>
    <name evidence="1" type="ORF">IAD16_08480</name>
</gene>
<dbReference type="InterPro" id="IPR024523">
    <property type="entry name" value="DUF3793"/>
</dbReference>
<organism evidence="1 2">
    <name type="scientific">Candidatus Fimisoma avicola</name>
    <dbReference type="NCBI Taxonomy" id="2840826"/>
    <lineage>
        <taxon>Bacteria</taxon>
        <taxon>Bacillati</taxon>
        <taxon>Bacillota</taxon>
        <taxon>Clostridia</taxon>
        <taxon>Eubacteriales</taxon>
        <taxon>Candidatus Fimisoma</taxon>
    </lineage>
</organism>
<dbReference type="AlphaFoldDB" id="A0A9D1L8T6"/>
<evidence type="ECO:0000313" key="1">
    <source>
        <dbReference type="EMBL" id="HIU28400.1"/>
    </source>
</evidence>
<reference evidence="1" key="2">
    <citation type="journal article" date="2021" name="PeerJ">
        <title>Extensive microbial diversity within the chicken gut microbiome revealed by metagenomics and culture.</title>
        <authorList>
            <person name="Gilroy R."/>
            <person name="Ravi A."/>
            <person name="Getino M."/>
            <person name="Pursley I."/>
            <person name="Horton D.L."/>
            <person name="Alikhan N.F."/>
            <person name="Baker D."/>
            <person name="Gharbi K."/>
            <person name="Hall N."/>
            <person name="Watson M."/>
            <person name="Adriaenssens E.M."/>
            <person name="Foster-Nyarko E."/>
            <person name="Jarju S."/>
            <person name="Secka A."/>
            <person name="Antonio M."/>
            <person name="Oren A."/>
            <person name="Chaudhuri R.R."/>
            <person name="La Ragione R."/>
            <person name="Hildebrand F."/>
            <person name="Pallen M.J."/>
        </authorList>
    </citation>
    <scope>NUCLEOTIDE SEQUENCE</scope>
    <source>
        <strain evidence="1">11300</strain>
    </source>
</reference>
<dbReference type="Pfam" id="PF12672">
    <property type="entry name" value="DUF3793"/>
    <property type="match status" value="1"/>
</dbReference>
<sequence>MSEEMVIKHCSPTLAGLKTGSMFTCECGAEDMLEREIEALNSKLSDKGIRAMILRKRDGRALIYVFRPEALTKDFKDELTCSLLRERGYCCDDPGKCVGKLIKRLRHSSDFPHEIGLFLGFPPEDVMGFIEKGAKGCKLCGYWKVYGDEEKALALFSRFRKCTQIYIEYFQKGYSLEKLTVIQNNS</sequence>
<comment type="caution">
    <text evidence="1">The sequence shown here is derived from an EMBL/GenBank/DDBJ whole genome shotgun (WGS) entry which is preliminary data.</text>
</comment>